<dbReference type="SUPFAM" id="SSF55347">
    <property type="entry name" value="Glyceraldehyde-3-phosphate dehydrogenase-like, C-terminal domain"/>
    <property type="match status" value="1"/>
</dbReference>
<evidence type="ECO:0000259" key="2">
    <source>
        <dbReference type="Pfam" id="PF22725"/>
    </source>
</evidence>
<dbReference type="EMBL" id="CAFBLP010000042">
    <property type="protein sequence ID" value="CAB4882881.1"/>
    <property type="molecule type" value="Genomic_DNA"/>
</dbReference>
<evidence type="ECO:0000259" key="1">
    <source>
        <dbReference type="Pfam" id="PF01408"/>
    </source>
</evidence>
<dbReference type="Pfam" id="PF22725">
    <property type="entry name" value="GFO_IDH_MocA_C3"/>
    <property type="match status" value="1"/>
</dbReference>
<dbReference type="Gene3D" id="3.30.360.10">
    <property type="entry name" value="Dihydrodipicolinate Reductase, domain 2"/>
    <property type="match status" value="1"/>
</dbReference>
<feature type="domain" description="GFO/IDH/MocA-like oxidoreductase" evidence="2">
    <location>
        <begin position="153"/>
        <end position="227"/>
    </location>
</feature>
<dbReference type="Gene3D" id="3.40.50.720">
    <property type="entry name" value="NAD(P)-binding Rossmann-like Domain"/>
    <property type="match status" value="1"/>
</dbReference>
<dbReference type="GO" id="GO:0000166">
    <property type="term" value="F:nucleotide binding"/>
    <property type="evidence" value="ECO:0007669"/>
    <property type="project" value="InterPro"/>
</dbReference>
<dbReference type="PANTHER" id="PTHR43377">
    <property type="entry name" value="BILIVERDIN REDUCTASE A"/>
    <property type="match status" value="1"/>
</dbReference>
<evidence type="ECO:0000313" key="3">
    <source>
        <dbReference type="EMBL" id="CAB4882881.1"/>
    </source>
</evidence>
<dbReference type="Pfam" id="PF01408">
    <property type="entry name" value="GFO_IDH_MocA"/>
    <property type="match status" value="1"/>
</dbReference>
<gene>
    <name evidence="3" type="ORF">UFOPK3376_01724</name>
</gene>
<dbReference type="InterPro" id="IPR000683">
    <property type="entry name" value="Gfo/Idh/MocA-like_OxRdtase_N"/>
</dbReference>
<accession>A0A6J7EL51</accession>
<proteinExistence type="predicted"/>
<dbReference type="InterPro" id="IPR055170">
    <property type="entry name" value="GFO_IDH_MocA-like_dom"/>
</dbReference>
<protein>
    <submittedName>
        <fullName evidence="3">Unannotated protein</fullName>
    </submittedName>
</protein>
<dbReference type="AlphaFoldDB" id="A0A6J7EL51"/>
<dbReference type="InterPro" id="IPR051450">
    <property type="entry name" value="Gfo/Idh/MocA_Oxidoreductases"/>
</dbReference>
<reference evidence="3" key="1">
    <citation type="submission" date="2020-05" db="EMBL/GenBank/DDBJ databases">
        <authorList>
            <person name="Chiriac C."/>
            <person name="Salcher M."/>
            <person name="Ghai R."/>
            <person name="Kavagutti S V."/>
        </authorList>
    </citation>
    <scope>NUCLEOTIDE SEQUENCE</scope>
</reference>
<dbReference type="InterPro" id="IPR036291">
    <property type="entry name" value="NAD(P)-bd_dom_sf"/>
</dbReference>
<feature type="domain" description="Gfo/Idh/MocA-like oxidoreductase N-terminal" evidence="1">
    <location>
        <begin position="7"/>
        <end position="120"/>
    </location>
</feature>
<organism evidence="3">
    <name type="scientific">freshwater metagenome</name>
    <dbReference type="NCBI Taxonomy" id="449393"/>
    <lineage>
        <taxon>unclassified sequences</taxon>
        <taxon>metagenomes</taxon>
        <taxon>ecological metagenomes</taxon>
    </lineage>
</organism>
<dbReference type="SUPFAM" id="SSF51735">
    <property type="entry name" value="NAD(P)-binding Rossmann-fold domains"/>
    <property type="match status" value="1"/>
</dbReference>
<name>A0A6J7EL51_9ZZZZ</name>
<sequence>MARNAALRVGLIGAGSMGSLHARVVKSGDATDLAWVAEPDQVRGAQLAQRHGTQWLPEPDLDSVDAVIVAAPTQFHHAIALQVIGAGKPLLLEKPLADNLAHTRELIDLAEARGSILMCGLLERFSPAVRTACEIAKAPLHVSTVRHSPYAERIRTGVAGDLLIHDVDLVLRLIGGMPTSASCHFGHFEPRSAPDSEDVADAILQFGGGQIASLSASRVAQHKVRTLTISELERVIEVDLLRQVITVYRHVQANEFDEDAGYSQQTIIDIPVMRYLGEPLQLQLQHFVSLIHGTADAHAERAGILSPHVVIDQLTLLARSKPSTATSPNEEPT</sequence>
<dbReference type="PANTHER" id="PTHR43377:SF1">
    <property type="entry name" value="BILIVERDIN REDUCTASE A"/>
    <property type="match status" value="1"/>
</dbReference>